<dbReference type="GO" id="GO:0020037">
    <property type="term" value="F:heme binding"/>
    <property type="evidence" value="ECO:0007669"/>
    <property type="project" value="InterPro"/>
</dbReference>
<dbReference type="SUPFAM" id="SSF46626">
    <property type="entry name" value="Cytochrome c"/>
    <property type="match status" value="1"/>
</dbReference>
<feature type="transmembrane region" description="Helical" evidence="1">
    <location>
        <begin position="259"/>
        <end position="277"/>
    </location>
</feature>
<feature type="domain" description="Urate oxidase N-terminal" evidence="2">
    <location>
        <begin position="8"/>
        <end position="300"/>
    </location>
</feature>
<gene>
    <name evidence="3" type="ORF">E6K80_09405</name>
</gene>
<keyword evidence="1" id="KW-1133">Transmembrane helix</keyword>
<name>A0A538U2S9_UNCEI</name>
<dbReference type="InterPro" id="IPR010389">
    <property type="entry name" value="Urate_ox_N"/>
</dbReference>
<feature type="transmembrane region" description="Helical" evidence="1">
    <location>
        <begin position="154"/>
        <end position="173"/>
    </location>
</feature>
<proteinExistence type="predicted"/>
<dbReference type="EMBL" id="VBPA01000231">
    <property type="protein sequence ID" value="TMQ70131.1"/>
    <property type="molecule type" value="Genomic_DNA"/>
</dbReference>
<dbReference type="GO" id="GO:0009055">
    <property type="term" value="F:electron transfer activity"/>
    <property type="evidence" value="ECO:0007669"/>
    <property type="project" value="InterPro"/>
</dbReference>
<feature type="transmembrane region" description="Helical" evidence="1">
    <location>
        <begin position="126"/>
        <end position="142"/>
    </location>
</feature>
<dbReference type="Proteomes" id="UP000319836">
    <property type="component" value="Unassembled WGS sequence"/>
</dbReference>
<feature type="transmembrane region" description="Helical" evidence="1">
    <location>
        <begin position="284"/>
        <end position="304"/>
    </location>
</feature>
<reference evidence="3 4" key="1">
    <citation type="journal article" date="2019" name="Nat. Microbiol.">
        <title>Mediterranean grassland soil C-N compound turnover is dependent on rainfall and depth, and is mediated by genomically divergent microorganisms.</title>
        <authorList>
            <person name="Diamond S."/>
            <person name="Andeer P.F."/>
            <person name="Li Z."/>
            <person name="Crits-Christoph A."/>
            <person name="Burstein D."/>
            <person name="Anantharaman K."/>
            <person name="Lane K.R."/>
            <person name="Thomas B.C."/>
            <person name="Pan C."/>
            <person name="Northen T.R."/>
            <person name="Banfield J.F."/>
        </authorList>
    </citation>
    <scope>NUCLEOTIDE SEQUENCE [LARGE SCALE GENOMIC DNA]</scope>
    <source>
        <strain evidence="3">WS_10</strain>
    </source>
</reference>
<evidence type="ECO:0000259" key="2">
    <source>
        <dbReference type="Pfam" id="PF06181"/>
    </source>
</evidence>
<feature type="transmembrane region" description="Helical" evidence="1">
    <location>
        <begin position="92"/>
        <end position="114"/>
    </location>
</feature>
<evidence type="ECO:0000313" key="4">
    <source>
        <dbReference type="Proteomes" id="UP000319836"/>
    </source>
</evidence>
<protein>
    <submittedName>
        <fullName evidence="3">Urate hydroxylase PuuD</fullName>
    </submittedName>
</protein>
<dbReference type="Pfam" id="PF06181">
    <property type="entry name" value="Urate_ox_N"/>
    <property type="match status" value="1"/>
</dbReference>
<dbReference type="InterPro" id="IPR036909">
    <property type="entry name" value="Cyt_c-like_dom_sf"/>
</dbReference>
<organism evidence="3 4">
    <name type="scientific">Eiseniibacteriota bacterium</name>
    <dbReference type="NCBI Taxonomy" id="2212470"/>
    <lineage>
        <taxon>Bacteria</taxon>
        <taxon>Candidatus Eiseniibacteriota</taxon>
    </lineage>
</organism>
<comment type="caution">
    <text evidence="3">The sequence shown here is derived from an EMBL/GenBank/DDBJ whole genome shotgun (WGS) entry which is preliminary data.</text>
</comment>
<accession>A0A538U2S9</accession>
<dbReference type="AlphaFoldDB" id="A0A538U2S9"/>
<keyword evidence="1" id="KW-0472">Membrane</keyword>
<feature type="transmembrane region" description="Helical" evidence="1">
    <location>
        <begin position="12"/>
        <end position="34"/>
    </location>
</feature>
<sequence length="413" mass="44278">MRRMSPQEWVGLALRWTHLIAGIAWIGSSFYFIWLDDHLERVLAGAPEAARDPDLEGSLWMVHSGGFYRVERRKVGPGRMPATLHWFKWEAAITWLSGALLLGLLYYGTGGLYLTDPLVSSVSPRAAVLVGLATIIGGWLVYDALWTGIGERRSGVALAISLVLLGGLVVFLCSTLSGRAAYVHVGAVLGTIMVANVWARILPAQAAMIRATEDGRTPDFRLGDKAKLRSVHNSYLTFPVLFAMISNHFPGTWGTSHRALVLGLLIGLGMGARHLMIGRGPRRLAWAVPMAGALVALVLLTAPARLEGSGQAPSPAVAAALAGEGAAPSFAQVQAIVLSRCVACHAQAPRIAAFGSAPGGVSFEDPARIIRYASRIRERVVVTRTMPLGNMTGMSEEERLVLARWIGHGAKTE</sequence>
<evidence type="ECO:0000256" key="1">
    <source>
        <dbReference type="SAM" id="Phobius"/>
    </source>
</evidence>
<feature type="transmembrane region" description="Helical" evidence="1">
    <location>
        <begin position="180"/>
        <end position="199"/>
    </location>
</feature>
<keyword evidence="1" id="KW-0812">Transmembrane</keyword>
<evidence type="ECO:0000313" key="3">
    <source>
        <dbReference type="EMBL" id="TMQ70131.1"/>
    </source>
</evidence>